<reference evidence="2 3" key="1">
    <citation type="submission" date="2022-08" db="EMBL/GenBank/DDBJ databases">
        <authorList>
            <person name="Somphong A."/>
            <person name="Phongsopitanun W."/>
        </authorList>
    </citation>
    <scope>NUCLEOTIDE SEQUENCE [LARGE SCALE GENOMIC DNA]</scope>
    <source>
        <strain evidence="2 3">LP11</strain>
    </source>
</reference>
<name>A0ABT2BBY6_9ACTN</name>
<evidence type="ECO:0000313" key="2">
    <source>
        <dbReference type="EMBL" id="MCS0606025.1"/>
    </source>
</evidence>
<dbReference type="InterPro" id="IPR053931">
    <property type="entry name" value="RapZ_C"/>
</dbReference>
<comment type="caution">
    <text evidence="2">The sequence shown here is derived from an EMBL/GenBank/DDBJ whole genome shotgun (WGS) entry which is preliminary data.</text>
</comment>
<keyword evidence="3" id="KW-1185">Reference proteome</keyword>
<gene>
    <name evidence="2" type="ORF">NX794_33175</name>
</gene>
<dbReference type="EMBL" id="JANUGP010000042">
    <property type="protein sequence ID" value="MCS0606025.1"/>
    <property type="molecule type" value="Genomic_DNA"/>
</dbReference>
<dbReference type="Pfam" id="PF22740">
    <property type="entry name" value="PapZ_C"/>
    <property type="match status" value="1"/>
</dbReference>
<dbReference type="RefSeq" id="WP_258783388.1">
    <property type="nucleotide sequence ID" value="NZ_JANUGP010000042.1"/>
</dbReference>
<sequence length="139" mass="14791">MAFDYSSSESPWITVESFGFARGVPQSTTGCLLIDLRGVPLDDPADEPGLRGRDGTDADAVQHVLASPRAFTVLERACDQARALLDANAARNLRLRVLVGDEDGQRRAVVVADALAEILTGRGLPADVVHHHLPAPARG</sequence>
<feature type="domain" description="RapZ C-terminal" evidence="1">
    <location>
        <begin position="13"/>
        <end position="133"/>
    </location>
</feature>
<organism evidence="2 3">
    <name type="scientific">Streptomyces pyxinicus</name>
    <dbReference type="NCBI Taxonomy" id="2970331"/>
    <lineage>
        <taxon>Bacteria</taxon>
        <taxon>Bacillati</taxon>
        <taxon>Actinomycetota</taxon>
        <taxon>Actinomycetes</taxon>
        <taxon>Kitasatosporales</taxon>
        <taxon>Streptomycetaceae</taxon>
        <taxon>Streptomyces</taxon>
    </lineage>
</organism>
<dbReference type="InterPro" id="IPR005337">
    <property type="entry name" value="RapZ-like"/>
</dbReference>
<protein>
    <recommendedName>
        <fullName evidence="1">RapZ C-terminal domain-containing protein</fullName>
    </recommendedName>
</protein>
<dbReference type="PANTHER" id="PTHR30448:SF0">
    <property type="entry name" value="RNASE ADAPTER PROTEIN RAPZ"/>
    <property type="match status" value="1"/>
</dbReference>
<dbReference type="PANTHER" id="PTHR30448">
    <property type="entry name" value="RNASE ADAPTER PROTEIN RAPZ"/>
    <property type="match status" value="1"/>
</dbReference>
<evidence type="ECO:0000259" key="1">
    <source>
        <dbReference type="Pfam" id="PF22740"/>
    </source>
</evidence>
<dbReference type="Proteomes" id="UP001205612">
    <property type="component" value="Unassembled WGS sequence"/>
</dbReference>
<accession>A0ABT2BBY6</accession>
<proteinExistence type="predicted"/>
<evidence type="ECO:0000313" key="3">
    <source>
        <dbReference type="Proteomes" id="UP001205612"/>
    </source>
</evidence>